<sequence>MSLPKVAAKIVFTGTKILGRAFAEAGRQAVRNAKYRPEGADNTDPAGAAGGAGNSTQKLTSDMRMTMDEACLILNVKKDTPLEAVTKNYENLFKANAPPEPPAAPEPNAPPTRASRGKPSKPVYSHYLQSKVYRALERIKAEREGAEGGEGGSGEGAAAEGAEVVKEGETVAPATPEPPKEEPKSKELPGKGPTHNPNEPIQL</sequence>
<reference evidence="1" key="1">
    <citation type="submission" date="2023-04" db="EMBL/GenBank/DDBJ databases">
        <title>Draft Genome sequencing of Naganishia species isolated from polar environments using Oxford Nanopore Technology.</title>
        <authorList>
            <person name="Leo P."/>
            <person name="Venkateswaran K."/>
        </authorList>
    </citation>
    <scope>NUCLEOTIDE SEQUENCE</scope>
    <source>
        <strain evidence="1">MNA-CCFEE 5262</strain>
    </source>
</reference>
<evidence type="ECO:0000313" key="1">
    <source>
        <dbReference type="EMBL" id="KAJ9108313.1"/>
    </source>
</evidence>
<protein>
    <submittedName>
        <fullName evidence="1">Uncharacterized protein</fullName>
    </submittedName>
</protein>
<organism evidence="1 2">
    <name type="scientific">Naganishia adeliensis</name>
    <dbReference type="NCBI Taxonomy" id="92952"/>
    <lineage>
        <taxon>Eukaryota</taxon>
        <taxon>Fungi</taxon>
        <taxon>Dikarya</taxon>
        <taxon>Basidiomycota</taxon>
        <taxon>Agaricomycotina</taxon>
        <taxon>Tremellomycetes</taxon>
        <taxon>Filobasidiales</taxon>
        <taxon>Filobasidiaceae</taxon>
        <taxon>Naganishia</taxon>
    </lineage>
</organism>
<keyword evidence="2" id="KW-1185">Reference proteome</keyword>
<dbReference type="Proteomes" id="UP001230649">
    <property type="component" value="Unassembled WGS sequence"/>
</dbReference>
<accession>A0ACC2WA38</accession>
<dbReference type="EMBL" id="JASBWS010000032">
    <property type="protein sequence ID" value="KAJ9108313.1"/>
    <property type="molecule type" value="Genomic_DNA"/>
</dbReference>
<evidence type="ECO:0000313" key="2">
    <source>
        <dbReference type="Proteomes" id="UP001230649"/>
    </source>
</evidence>
<name>A0ACC2WA38_9TREE</name>
<gene>
    <name evidence="1" type="ORF">QFC20_003474</name>
</gene>
<comment type="caution">
    <text evidence="1">The sequence shown here is derived from an EMBL/GenBank/DDBJ whole genome shotgun (WGS) entry which is preliminary data.</text>
</comment>
<proteinExistence type="predicted"/>